<dbReference type="PROSITE" id="PS50002">
    <property type="entry name" value="SH3"/>
    <property type="match status" value="1"/>
</dbReference>
<feature type="region of interest" description="Disordered" evidence="3">
    <location>
        <begin position="1015"/>
        <end position="1034"/>
    </location>
</feature>
<evidence type="ECO:0000259" key="4">
    <source>
        <dbReference type="PROSITE" id="PS50002"/>
    </source>
</evidence>
<dbReference type="AlphaFoldDB" id="A0A5M8Q289"/>
<dbReference type="FunFam" id="1.10.150.50:FF:000082">
    <property type="entry name" value="Polarized growth protein boi2"/>
    <property type="match status" value="1"/>
</dbReference>
<evidence type="ECO:0000259" key="6">
    <source>
        <dbReference type="PROSITE" id="PS50105"/>
    </source>
</evidence>
<gene>
    <name evidence="7" type="ORF">FRX48_00030</name>
</gene>
<feature type="compositionally biased region" description="Low complexity" evidence="3">
    <location>
        <begin position="717"/>
        <end position="730"/>
    </location>
</feature>
<dbReference type="InterPro" id="IPR001660">
    <property type="entry name" value="SAM"/>
</dbReference>
<dbReference type="CDD" id="cd13316">
    <property type="entry name" value="PH_Boi"/>
    <property type="match status" value="1"/>
</dbReference>
<dbReference type="GO" id="GO:0030036">
    <property type="term" value="P:actin cytoskeleton organization"/>
    <property type="evidence" value="ECO:0007669"/>
    <property type="project" value="TreeGrafter"/>
</dbReference>
<feature type="compositionally biased region" description="Polar residues" evidence="3">
    <location>
        <begin position="616"/>
        <end position="634"/>
    </location>
</feature>
<dbReference type="Pfam" id="PF00169">
    <property type="entry name" value="PH"/>
    <property type="match status" value="1"/>
</dbReference>
<reference evidence="7 8" key="1">
    <citation type="submission" date="2019-09" db="EMBL/GenBank/DDBJ databases">
        <title>The hologenome of the rock-dwelling lichen Lasallia pustulata.</title>
        <authorList>
            <person name="Greshake Tzovaras B."/>
            <person name="Segers F."/>
            <person name="Bicker A."/>
            <person name="Dal Grande F."/>
            <person name="Otte J."/>
            <person name="Hankeln T."/>
            <person name="Schmitt I."/>
            <person name="Ebersberger I."/>
        </authorList>
    </citation>
    <scope>NUCLEOTIDE SEQUENCE [LARGE SCALE GENOMIC DNA]</scope>
    <source>
        <strain evidence="7">A1-1</strain>
    </source>
</reference>
<feature type="domain" description="SH3" evidence="4">
    <location>
        <begin position="14"/>
        <end position="78"/>
    </location>
</feature>
<dbReference type="Gene3D" id="2.30.30.40">
    <property type="entry name" value="SH3 Domains"/>
    <property type="match status" value="1"/>
</dbReference>
<dbReference type="Gene3D" id="1.10.150.50">
    <property type="entry name" value="Transcription Factor, Ets-1"/>
    <property type="match status" value="1"/>
</dbReference>
<dbReference type="PROSITE" id="PS50003">
    <property type="entry name" value="PH_DOMAIN"/>
    <property type="match status" value="1"/>
</dbReference>
<accession>A0A5M8Q289</accession>
<feature type="compositionally biased region" description="Low complexity" evidence="3">
    <location>
        <begin position="393"/>
        <end position="404"/>
    </location>
</feature>
<sequence>MAFRHLGESPMRALPGQILLVVHDFEARSPDELNLCKGDRIELIERDDDFGDGWYLGKHAQSSNIGLFPEVYTTTAPRGNTISPAVSAFNPRTLPQISTNQYQTTSFNYNEQNFVSPVSQGDETPQASRHATATDYIGTSEATPRPLNTTPPLQRNVSMPISSNFSQTSTAPSPAQRSISMITGNNRGHGDDSPVMNETLSVIDEHITDMKTPRSSLATGKRREANDSGSEYSSHMDYRLSYIAGTETDEEESNAHTEEEVLAWPPAKVAEYLKSVGVESQHCEVFKEQEISGEVLLRMDQASLFIKEFDLGLVGRRLRTWYKIKALQDEVGIQNHQGQKSSYYVGGDASSEDSERNKAQSKTASSMLPRTPNLMDRPESSQKIHQQRDDTRTPPLQSQQQLRPLRNDANRSPLSFAFASVPDSPGRPSAASIRELNHSRHHSLIDLTSGAISDNPIERTATASPGKVTSFSHKKQHSFDRNWTMGGAIQTSSANVNSTIGRGLHTVSLSCDRNTFDPNLREPMNMIHDIDRGYVSGGEIDSKRSRILLKKRDAVSANHSRRNSYLDEQRRKGITTPKRHSRFGSADSIRDTVAAITGPASQMYHNSTFKGRFRKSSVNDTSPQPDLSKDISSPTVTKLEYDGDSRQSIIALSPKPDNQTSLSVPGSPISQMQSPTSVAKPRVGLRAISDAVTGSEKALVGSSASVPSAVKESPLQSPTRTGSTTPSGASKSFDLDSTDVSTKGTHAPTVVLAPTSGTTRRKSKKETSAYTRGLERKSPQEQMVSCDYSGWMKKKSSNLMTTWKPRLFVLRGRRLSYYYSDTDTQEKGLIDISSHRVLPADHDFLTGLHATVTGAKASPTSPSNAQTPTIASAEAAAQPESTLQKPGADTMFIFKLVPPRSGLSRAVNFTKPTVHYFAVDNIKQGRLWMAALMKATIDRDETKPVTSTYQQKTISLAKAKAMRHRPPALMGLDERIEGVRESLMSDDTGLNILGLDFMKGGLLVGEQRATSLDAVPTLMPSEHEAREERNRDLE</sequence>
<dbReference type="SMART" id="SM00326">
    <property type="entry name" value="SH3"/>
    <property type="match status" value="1"/>
</dbReference>
<dbReference type="CDD" id="cd09535">
    <property type="entry name" value="SAM_BOI-like_fungal"/>
    <property type="match status" value="1"/>
</dbReference>
<dbReference type="GO" id="GO:0005886">
    <property type="term" value="C:plasma membrane"/>
    <property type="evidence" value="ECO:0007669"/>
    <property type="project" value="TreeGrafter"/>
</dbReference>
<dbReference type="OrthoDB" id="73680at2759"/>
<evidence type="ECO:0000313" key="7">
    <source>
        <dbReference type="EMBL" id="KAA6415315.1"/>
    </source>
</evidence>
<evidence type="ECO:0000256" key="2">
    <source>
        <dbReference type="PROSITE-ProRule" id="PRU00192"/>
    </source>
</evidence>
<dbReference type="PANTHER" id="PTHR12092">
    <property type="entry name" value="PLECKSTRIN"/>
    <property type="match status" value="1"/>
</dbReference>
<evidence type="ECO:0000259" key="5">
    <source>
        <dbReference type="PROSITE" id="PS50003"/>
    </source>
</evidence>
<evidence type="ECO:0000313" key="8">
    <source>
        <dbReference type="Proteomes" id="UP000324767"/>
    </source>
</evidence>
<keyword evidence="1 2" id="KW-0728">SH3 domain</keyword>
<dbReference type="InterPro" id="IPR013761">
    <property type="entry name" value="SAM/pointed_sf"/>
</dbReference>
<proteinExistence type="predicted"/>
<dbReference type="PROSITE" id="PS50105">
    <property type="entry name" value="SAM_DOMAIN"/>
    <property type="match status" value="1"/>
</dbReference>
<feature type="compositionally biased region" description="Polar residues" evidence="3">
    <location>
        <begin position="650"/>
        <end position="677"/>
    </location>
</feature>
<feature type="region of interest" description="Disordered" evidence="3">
    <location>
        <begin position="553"/>
        <end position="587"/>
    </location>
</feature>
<feature type="region of interest" description="Disordered" evidence="3">
    <location>
        <begin position="606"/>
        <end position="634"/>
    </location>
</feature>
<dbReference type="InterPro" id="IPR001452">
    <property type="entry name" value="SH3_domain"/>
</dbReference>
<organism evidence="7 8">
    <name type="scientific">Lasallia pustulata</name>
    <dbReference type="NCBI Taxonomy" id="136370"/>
    <lineage>
        <taxon>Eukaryota</taxon>
        <taxon>Fungi</taxon>
        <taxon>Dikarya</taxon>
        <taxon>Ascomycota</taxon>
        <taxon>Pezizomycotina</taxon>
        <taxon>Lecanoromycetes</taxon>
        <taxon>OSLEUM clade</taxon>
        <taxon>Umbilicariomycetidae</taxon>
        <taxon>Umbilicariales</taxon>
        <taxon>Umbilicariaceae</taxon>
        <taxon>Lasallia</taxon>
    </lineage>
</organism>
<feature type="region of interest" description="Disordered" evidence="3">
    <location>
        <begin position="336"/>
        <end position="409"/>
    </location>
</feature>
<feature type="compositionally biased region" description="Basic and acidic residues" evidence="3">
    <location>
        <begin position="1021"/>
        <end position="1034"/>
    </location>
</feature>
<name>A0A5M8Q289_9LECA</name>
<dbReference type="Gene3D" id="2.30.29.30">
    <property type="entry name" value="Pleckstrin-homology domain (PH domain)/Phosphotyrosine-binding domain (PTB)"/>
    <property type="match status" value="1"/>
</dbReference>
<protein>
    <recommendedName>
        <fullName evidence="9">Sterile alpha motif/pointed domain</fullName>
    </recommendedName>
</protein>
<feature type="region of interest" description="Disordered" evidence="3">
    <location>
        <begin position="650"/>
        <end position="681"/>
    </location>
</feature>
<feature type="domain" description="SAM" evidence="6">
    <location>
        <begin position="264"/>
        <end position="330"/>
    </location>
</feature>
<dbReference type="PANTHER" id="PTHR12092:SF16">
    <property type="entry name" value="PH DOMAIN-CONTAINING PROTEIN"/>
    <property type="match status" value="1"/>
</dbReference>
<dbReference type="InterPro" id="IPR011993">
    <property type="entry name" value="PH-like_dom_sf"/>
</dbReference>
<dbReference type="SMART" id="SM00454">
    <property type="entry name" value="SAM"/>
    <property type="match status" value="1"/>
</dbReference>
<dbReference type="InterPro" id="IPR001849">
    <property type="entry name" value="PH_domain"/>
</dbReference>
<dbReference type="SMART" id="SM00233">
    <property type="entry name" value="PH"/>
    <property type="match status" value="1"/>
</dbReference>
<evidence type="ECO:0000256" key="3">
    <source>
        <dbReference type="SAM" id="MobiDB-lite"/>
    </source>
</evidence>
<dbReference type="InterPro" id="IPR036028">
    <property type="entry name" value="SH3-like_dom_sf"/>
</dbReference>
<dbReference type="SUPFAM" id="SSF47769">
    <property type="entry name" value="SAM/Pointed domain"/>
    <property type="match status" value="1"/>
</dbReference>
<feature type="compositionally biased region" description="Basic and acidic residues" evidence="3">
    <location>
        <begin position="376"/>
        <end position="392"/>
    </location>
</feature>
<dbReference type="Pfam" id="PF14604">
    <property type="entry name" value="SH3_9"/>
    <property type="match status" value="1"/>
</dbReference>
<feature type="region of interest" description="Disordered" evidence="3">
    <location>
        <begin position="698"/>
        <end position="778"/>
    </location>
</feature>
<dbReference type="InterPro" id="IPR037370">
    <property type="entry name" value="Pleckstrin"/>
</dbReference>
<comment type="caution">
    <text evidence="7">The sequence shown here is derived from an EMBL/GenBank/DDBJ whole genome shotgun (WGS) entry which is preliminary data.</text>
</comment>
<evidence type="ECO:0000256" key="1">
    <source>
        <dbReference type="ARBA" id="ARBA00022443"/>
    </source>
</evidence>
<dbReference type="SUPFAM" id="SSF50729">
    <property type="entry name" value="PH domain-like"/>
    <property type="match status" value="1"/>
</dbReference>
<dbReference type="SUPFAM" id="SSF50044">
    <property type="entry name" value="SH3-domain"/>
    <property type="match status" value="1"/>
</dbReference>
<dbReference type="Proteomes" id="UP000324767">
    <property type="component" value="Unassembled WGS sequence"/>
</dbReference>
<dbReference type="Pfam" id="PF07647">
    <property type="entry name" value="SAM_2"/>
    <property type="match status" value="1"/>
</dbReference>
<feature type="domain" description="PH" evidence="5">
    <location>
        <begin position="785"/>
        <end position="937"/>
    </location>
</feature>
<dbReference type="EMBL" id="VXIT01000001">
    <property type="protein sequence ID" value="KAA6415315.1"/>
    <property type="molecule type" value="Genomic_DNA"/>
</dbReference>
<evidence type="ECO:0008006" key="9">
    <source>
        <dbReference type="Google" id="ProtNLM"/>
    </source>
</evidence>